<accession>A0AAV4UMW2</accession>
<protein>
    <submittedName>
        <fullName evidence="1">Uncharacterized protein</fullName>
    </submittedName>
</protein>
<keyword evidence="2" id="KW-1185">Reference proteome</keyword>
<dbReference type="EMBL" id="BPLR01013178">
    <property type="protein sequence ID" value="GIY59200.1"/>
    <property type="molecule type" value="Genomic_DNA"/>
</dbReference>
<dbReference type="Proteomes" id="UP001054945">
    <property type="component" value="Unassembled WGS sequence"/>
</dbReference>
<reference evidence="1 2" key="1">
    <citation type="submission" date="2021-06" db="EMBL/GenBank/DDBJ databases">
        <title>Caerostris extrusa draft genome.</title>
        <authorList>
            <person name="Kono N."/>
            <person name="Arakawa K."/>
        </authorList>
    </citation>
    <scope>NUCLEOTIDE SEQUENCE [LARGE SCALE GENOMIC DNA]</scope>
</reference>
<evidence type="ECO:0000313" key="1">
    <source>
        <dbReference type="EMBL" id="GIY59200.1"/>
    </source>
</evidence>
<name>A0AAV4UMW2_CAEEX</name>
<gene>
    <name evidence="1" type="ORF">CEXT_541501</name>
</gene>
<evidence type="ECO:0000313" key="2">
    <source>
        <dbReference type="Proteomes" id="UP001054945"/>
    </source>
</evidence>
<proteinExistence type="predicted"/>
<dbReference type="AlphaFoldDB" id="A0AAV4UMW2"/>
<organism evidence="1 2">
    <name type="scientific">Caerostris extrusa</name>
    <name type="common">Bark spider</name>
    <name type="synonym">Caerostris bankana</name>
    <dbReference type="NCBI Taxonomy" id="172846"/>
    <lineage>
        <taxon>Eukaryota</taxon>
        <taxon>Metazoa</taxon>
        <taxon>Ecdysozoa</taxon>
        <taxon>Arthropoda</taxon>
        <taxon>Chelicerata</taxon>
        <taxon>Arachnida</taxon>
        <taxon>Araneae</taxon>
        <taxon>Araneomorphae</taxon>
        <taxon>Entelegynae</taxon>
        <taxon>Araneoidea</taxon>
        <taxon>Araneidae</taxon>
        <taxon>Caerostris</taxon>
    </lineage>
</organism>
<sequence>MPSLFCTHSSSESEQLVCISQLRYQRKNSASVCHLPARKTKNNPYMSYGKGLRSLLHCPKFILYTLSKCLSLSLGQVCQEFVFSCGPAIKCLCDNILLLCVRKTLKLVRAPFCCGDGSSASGSAAGQWLAGPRPLARLRPQSAINWRCISARLAKATILCERIGKKKKEKKRSNYFDVPLNHNTQIFLTE</sequence>
<comment type="caution">
    <text evidence="1">The sequence shown here is derived from an EMBL/GenBank/DDBJ whole genome shotgun (WGS) entry which is preliminary data.</text>
</comment>